<keyword evidence="3" id="KW-1185">Reference proteome</keyword>
<sequence length="231" mass="25008">MNTIVTNMKDTIVMNRQSGGRIGLIAIEAGINFGLPILIYDRVAPHSGDVVALMASSLPPLLWSLAEFIRRRRVDALSVLVLAGIGLSLLAMLGGGSAKFLQLRENLVSALIGLVFLGSAAIGRPLIYQLARAGLARKSPDEVAAFEAKRDTPRFRRIMTTMTLVWGVGLLLSSAVACGLVFALNIHDYMVASPFVGYGSMGALGLWTVWYRRRAQRRAQLTENSSIIPAR</sequence>
<feature type="transmembrane region" description="Helical" evidence="1">
    <location>
        <begin position="51"/>
        <end position="69"/>
    </location>
</feature>
<keyword evidence="1" id="KW-0472">Membrane</keyword>
<protein>
    <recommendedName>
        <fullName evidence="4">Transmembrane protein</fullName>
    </recommendedName>
</protein>
<feature type="transmembrane region" description="Helical" evidence="1">
    <location>
        <begin position="190"/>
        <end position="211"/>
    </location>
</feature>
<organism evidence="2 3">
    <name type="scientific">Sphingomonas cynarae</name>
    <dbReference type="NCBI Taxonomy" id="930197"/>
    <lineage>
        <taxon>Bacteria</taxon>
        <taxon>Pseudomonadati</taxon>
        <taxon>Pseudomonadota</taxon>
        <taxon>Alphaproteobacteria</taxon>
        <taxon>Sphingomonadales</taxon>
        <taxon>Sphingomonadaceae</taxon>
        <taxon>Sphingomonas</taxon>
    </lineage>
</organism>
<dbReference type="EMBL" id="BAABBF010000008">
    <property type="protein sequence ID" value="GAA3720552.1"/>
    <property type="molecule type" value="Genomic_DNA"/>
</dbReference>
<dbReference type="Proteomes" id="UP001500523">
    <property type="component" value="Unassembled WGS sequence"/>
</dbReference>
<accession>A0ABP7EKT0</accession>
<feature type="transmembrane region" description="Helical" evidence="1">
    <location>
        <begin position="107"/>
        <end position="127"/>
    </location>
</feature>
<evidence type="ECO:0000256" key="1">
    <source>
        <dbReference type="SAM" id="Phobius"/>
    </source>
</evidence>
<reference evidence="3" key="1">
    <citation type="journal article" date="2019" name="Int. J. Syst. Evol. Microbiol.">
        <title>The Global Catalogue of Microorganisms (GCM) 10K type strain sequencing project: providing services to taxonomists for standard genome sequencing and annotation.</title>
        <authorList>
            <consortium name="The Broad Institute Genomics Platform"/>
            <consortium name="The Broad Institute Genome Sequencing Center for Infectious Disease"/>
            <person name="Wu L."/>
            <person name="Ma J."/>
        </authorList>
    </citation>
    <scope>NUCLEOTIDE SEQUENCE [LARGE SCALE GENOMIC DNA]</scope>
    <source>
        <strain evidence="3">JCM 17498</strain>
    </source>
</reference>
<evidence type="ECO:0008006" key="4">
    <source>
        <dbReference type="Google" id="ProtNLM"/>
    </source>
</evidence>
<feature type="transmembrane region" description="Helical" evidence="1">
    <location>
        <begin position="21"/>
        <end position="39"/>
    </location>
</feature>
<keyword evidence="1" id="KW-1133">Transmembrane helix</keyword>
<gene>
    <name evidence="2" type="ORF">GCM10022268_31040</name>
</gene>
<dbReference type="NCBIfam" id="NF041646">
    <property type="entry name" value="VC0807_fam"/>
    <property type="match status" value="1"/>
</dbReference>
<proteinExistence type="predicted"/>
<keyword evidence="1" id="KW-0812">Transmembrane</keyword>
<evidence type="ECO:0000313" key="3">
    <source>
        <dbReference type="Proteomes" id="UP001500523"/>
    </source>
</evidence>
<name>A0ABP7EKT0_9SPHN</name>
<feature type="transmembrane region" description="Helical" evidence="1">
    <location>
        <begin position="76"/>
        <end position="95"/>
    </location>
</feature>
<comment type="caution">
    <text evidence="2">The sequence shown here is derived from an EMBL/GenBank/DDBJ whole genome shotgun (WGS) entry which is preliminary data.</text>
</comment>
<evidence type="ECO:0000313" key="2">
    <source>
        <dbReference type="EMBL" id="GAA3720552.1"/>
    </source>
</evidence>
<dbReference type="RefSeq" id="WP_344694302.1">
    <property type="nucleotide sequence ID" value="NZ_BAABBF010000008.1"/>
</dbReference>
<feature type="transmembrane region" description="Helical" evidence="1">
    <location>
        <begin position="164"/>
        <end position="184"/>
    </location>
</feature>